<dbReference type="Proteomes" id="UP000002281">
    <property type="component" value="Chromosome X"/>
</dbReference>
<proteinExistence type="predicted"/>
<accession>A0A3Q2HEC9</accession>
<keyword evidence="2" id="KW-1133">Transmembrane helix</keyword>
<keyword evidence="2" id="KW-0812">Transmembrane</keyword>
<evidence type="ECO:0000313" key="3">
    <source>
        <dbReference type="Ensembl" id="ENSECAP00000031931.3"/>
    </source>
</evidence>
<evidence type="ECO:0000256" key="2">
    <source>
        <dbReference type="SAM" id="Phobius"/>
    </source>
</evidence>
<dbReference type="STRING" id="9796.ENSECAP00000031931"/>
<dbReference type="InParanoid" id="A0A3Q2HEC9"/>
<feature type="region of interest" description="Disordered" evidence="1">
    <location>
        <begin position="1"/>
        <end position="59"/>
    </location>
</feature>
<name>A0A3Q2HEC9_HORSE</name>
<feature type="compositionally biased region" description="Acidic residues" evidence="1">
    <location>
        <begin position="21"/>
        <end position="31"/>
    </location>
</feature>
<evidence type="ECO:0000256" key="1">
    <source>
        <dbReference type="SAM" id="MobiDB-lite"/>
    </source>
</evidence>
<dbReference type="AlphaFoldDB" id="A0A3Q2HEC9"/>
<gene>
    <name evidence="3" type="primary">TMEM31</name>
</gene>
<protein>
    <submittedName>
        <fullName evidence="3">Transmembrane protein 31</fullName>
    </submittedName>
</protein>
<keyword evidence="2" id="KW-0472">Membrane</keyword>
<dbReference type="PaxDb" id="9796-ENSECAP00000031931"/>
<organism evidence="3 4">
    <name type="scientific">Equus caballus</name>
    <name type="common">Horse</name>
    <dbReference type="NCBI Taxonomy" id="9796"/>
    <lineage>
        <taxon>Eukaryota</taxon>
        <taxon>Metazoa</taxon>
        <taxon>Chordata</taxon>
        <taxon>Craniata</taxon>
        <taxon>Vertebrata</taxon>
        <taxon>Euteleostomi</taxon>
        <taxon>Mammalia</taxon>
        <taxon>Eutheria</taxon>
        <taxon>Laurasiatheria</taxon>
        <taxon>Perissodactyla</taxon>
        <taxon>Equidae</taxon>
        <taxon>Equus</taxon>
    </lineage>
</organism>
<dbReference type="GeneTree" id="ENSGT00390000001638"/>
<feature type="transmembrane region" description="Helical" evidence="2">
    <location>
        <begin position="144"/>
        <end position="168"/>
    </location>
</feature>
<keyword evidence="4" id="KW-1185">Reference proteome</keyword>
<sequence length="169" mass="19254">MGLVNKSEGEQQLTSNNSDAPIEDQGEEIQQPEEQRTPAGQRIQRAGTQPSRCRLPSRRTPATSINSIVIFLGVLPWPLQCVASPYRLPPLLQFYPEFFLVFKEAFQDLSRCLKAHIKEIGLPIILHLSALSTFHFHLPVLPILLFLYFFIISVLLLLLLIILFILVFF</sequence>
<reference evidence="3" key="3">
    <citation type="submission" date="2025-09" db="UniProtKB">
        <authorList>
            <consortium name="Ensembl"/>
        </authorList>
    </citation>
    <scope>IDENTIFICATION</scope>
    <source>
        <strain evidence="3">Thoroughbred</strain>
    </source>
</reference>
<dbReference type="Bgee" id="ENSECAG00000039819">
    <property type="expression patterns" value="Expressed in brainstem and 7 other cell types or tissues"/>
</dbReference>
<dbReference type="Ensembl" id="ENSECAT00000061985.3">
    <property type="protein sequence ID" value="ENSECAP00000031931.3"/>
    <property type="gene ID" value="ENSECAG00000039819.3"/>
</dbReference>
<reference evidence="3" key="2">
    <citation type="submission" date="2025-08" db="UniProtKB">
        <authorList>
            <consortium name="Ensembl"/>
        </authorList>
    </citation>
    <scope>IDENTIFICATION</scope>
    <source>
        <strain evidence="3">Thoroughbred</strain>
    </source>
</reference>
<feature type="compositionally biased region" description="Polar residues" evidence="1">
    <location>
        <begin position="10"/>
        <end position="19"/>
    </location>
</feature>
<reference evidence="3 4" key="1">
    <citation type="journal article" date="2009" name="Science">
        <title>Genome sequence, comparative analysis, and population genetics of the domestic horse.</title>
        <authorList>
            <consortium name="Broad Institute Genome Sequencing Platform"/>
            <consortium name="Broad Institute Whole Genome Assembly Team"/>
            <person name="Wade C.M."/>
            <person name="Giulotto E."/>
            <person name="Sigurdsson S."/>
            <person name="Zoli M."/>
            <person name="Gnerre S."/>
            <person name="Imsland F."/>
            <person name="Lear T.L."/>
            <person name="Adelson D.L."/>
            <person name="Bailey E."/>
            <person name="Bellone R.R."/>
            <person name="Bloecker H."/>
            <person name="Distl O."/>
            <person name="Edgar R.C."/>
            <person name="Garber M."/>
            <person name="Leeb T."/>
            <person name="Mauceli E."/>
            <person name="MacLeod J.N."/>
            <person name="Penedo M.C.T."/>
            <person name="Raison J.M."/>
            <person name="Sharpe T."/>
            <person name="Vogel J."/>
            <person name="Andersson L."/>
            <person name="Antczak D.F."/>
            <person name="Biagi T."/>
            <person name="Binns M.M."/>
            <person name="Chowdhary B.P."/>
            <person name="Coleman S.J."/>
            <person name="Della Valle G."/>
            <person name="Fryc S."/>
            <person name="Guerin G."/>
            <person name="Hasegawa T."/>
            <person name="Hill E.W."/>
            <person name="Jurka J."/>
            <person name="Kiialainen A."/>
            <person name="Lindgren G."/>
            <person name="Liu J."/>
            <person name="Magnani E."/>
            <person name="Mickelson J.R."/>
            <person name="Murray J."/>
            <person name="Nergadze S.G."/>
            <person name="Onofrio R."/>
            <person name="Pedroni S."/>
            <person name="Piras M.F."/>
            <person name="Raudsepp T."/>
            <person name="Rocchi M."/>
            <person name="Roeed K.H."/>
            <person name="Ryder O.A."/>
            <person name="Searle S."/>
            <person name="Skow L."/>
            <person name="Swinburne J.E."/>
            <person name="Syvaenen A.C."/>
            <person name="Tozaki T."/>
            <person name="Valberg S.J."/>
            <person name="Vaudin M."/>
            <person name="White J.R."/>
            <person name="Zody M.C."/>
            <person name="Lander E.S."/>
            <person name="Lindblad-Toh K."/>
        </authorList>
    </citation>
    <scope>NUCLEOTIDE SEQUENCE [LARGE SCALE GENOMIC DNA]</scope>
    <source>
        <strain evidence="3 4">Thoroughbred</strain>
    </source>
</reference>
<evidence type="ECO:0000313" key="4">
    <source>
        <dbReference type="Proteomes" id="UP000002281"/>
    </source>
</evidence>